<organism evidence="2 3">
    <name type="scientific">Candidatus Competibacter denitrificans Run_A_D11</name>
    <dbReference type="NCBI Taxonomy" id="1400863"/>
    <lineage>
        <taxon>Bacteria</taxon>
        <taxon>Pseudomonadati</taxon>
        <taxon>Pseudomonadota</taxon>
        <taxon>Gammaproteobacteria</taxon>
        <taxon>Candidatus Competibacteraceae</taxon>
        <taxon>Candidatus Competibacter</taxon>
    </lineage>
</organism>
<reference evidence="2" key="2">
    <citation type="submission" date="2014-03" db="EMBL/GenBank/DDBJ databases">
        <title>Candidatus Competibacter-lineage genomes retrieved from metagenomes reveal functional metabolic diversity.</title>
        <authorList>
            <person name="McIlroy S.J."/>
            <person name="Albertsen M."/>
            <person name="Andresen E.K."/>
            <person name="Saunders A.M."/>
            <person name="Kristiansen R."/>
            <person name="Stokholm-Bjerregaard M."/>
            <person name="Nielsen K.L."/>
            <person name="Nielsen P.H."/>
        </authorList>
    </citation>
    <scope>NUCLEOTIDE SEQUENCE</scope>
    <source>
        <strain evidence="2">Run_A_D11</strain>
    </source>
</reference>
<feature type="compositionally biased region" description="Basic and acidic residues" evidence="1">
    <location>
        <begin position="120"/>
        <end position="130"/>
    </location>
</feature>
<dbReference type="AlphaFoldDB" id="W6M9G1"/>
<feature type="region of interest" description="Disordered" evidence="1">
    <location>
        <begin position="56"/>
        <end position="80"/>
    </location>
</feature>
<proteinExistence type="predicted"/>
<evidence type="ECO:0000256" key="1">
    <source>
        <dbReference type="SAM" id="MobiDB-lite"/>
    </source>
</evidence>
<feature type="compositionally biased region" description="Basic and acidic residues" evidence="1">
    <location>
        <begin position="58"/>
        <end position="69"/>
    </location>
</feature>
<feature type="compositionally biased region" description="Gly residues" evidence="1">
    <location>
        <begin position="133"/>
        <end position="142"/>
    </location>
</feature>
<keyword evidence="3" id="KW-1185">Reference proteome</keyword>
<comment type="caution">
    <text evidence="2">The sequence shown here is derived from an EMBL/GenBank/DDBJ whole genome shotgun (WGS) entry which is preliminary data.</text>
</comment>
<accession>W6M9G1</accession>
<sequence length="142" mass="14941">MSGFVVVIFVVAVFCPCPPPTLILKAAGRGGADKRGARGTMVATGSRRLWPCAASVERPGHDAPHDKAPPRAKAPCTGVARRERAARTDAYRFPEWMDVNPLRIALKGGSGETGAGDRSVMTEKFPKRSDSGCGDGGCSRGM</sequence>
<evidence type="ECO:0000313" key="2">
    <source>
        <dbReference type="EMBL" id="CDI04661.1"/>
    </source>
</evidence>
<dbReference type="EMBL" id="CBTJ020000114">
    <property type="protein sequence ID" value="CDI04661.1"/>
    <property type="molecule type" value="Genomic_DNA"/>
</dbReference>
<name>W6M9G1_9GAMM</name>
<dbReference type="Proteomes" id="UP000035760">
    <property type="component" value="Unassembled WGS sequence"/>
</dbReference>
<gene>
    <name evidence="2" type="ORF">BN873_p20041</name>
</gene>
<protein>
    <submittedName>
        <fullName evidence="2">Uncharacterized protein</fullName>
    </submittedName>
</protein>
<reference evidence="2" key="1">
    <citation type="submission" date="2013-07" db="EMBL/GenBank/DDBJ databases">
        <authorList>
            <person name="McIlroy S."/>
        </authorList>
    </citation>
    <scope>NUCLEOTIDE SEQUENCE [LARGE SCALE GENOMIC DNA]</scope>
    <source>
        <strain evidence="2">Run_A_D11</strain>
    </source>
</reference>
<evidence type="ECO:0000313" key="3">
    <source>
        <dbReference type="Proteomes" id="UP000035760"/>
    </source>
</evidence>
<feature type="region of interest" description="Disordered" evidence="1">
    <location>
        <begin position="107"/>
        <end position="142"/>
    </location>
</feature>